<evidence type="ECO:0000256" key="2">
    <source>
        <dbReference type="ARBA" id="ARBA00022827"/>
    </source>
</evidence>
<dbReference type="GO" id="GO:0044550">
    <property type="term" value="P:secondary metabolite biosynthetic process"/>
    <property type="evidence" value="ECO:0007669"/>
    <property type="project" value="TreeGrafter"/>
</dbReference>
<dbReference type="GO" id="GO:0071949">
    <property type="term" value="F:FAD binding"/>
    <property type="evidence" value="ECO:0007669"/>
    <property type="project" value="InterPro"/>
</dbReference>
<evidence type="ECO:0000313" key="6">
    <source>
        <dbReference type="Proteomes" id="UP000077266"/>
    </source>
</evidence>
<dbReference type="AlphaFoldDB" id="A0A165F1G8"/>
<dbReference type="InterPro" id="IPR002938">
    <property type="entry name" value="FAD-bd"/>
</dbReference>
<dbReference type="InterPro" id="IPR036188">
    <property type="entry name" value="FAD/NAD-bd_sf"/>
</dbReference>
<dbReference type="Gene3D" id="3.50.50.60">
    <property type="entry name" value="FAD/NAD(P)-binding domain"/>
    <property type="match status" value="1"/>
</dbReference>
<dbReference type="InParanoid" id="A0A165F1G8"/>
<keyword evidence="1" id="KW-0285">Flavoprotein</keyword>
<dbReference type="OrthoDB" id="417877at2759"/>
<evidence type="ECO:0000313" key="5">
    <source>
        <dbReference type="EMBL" id="KZV88170.1"/>
    </source>
</evidence>
<gene>
    <name evidence="5" type="ORF">EXIGLDRAFT_772967</name>
</gene>
<dbReference type="SUPFAM" id="SSF51905">
    <property type="entry name" value="FAD/NAD(P)-binding domain"/>
    <property type="match status" value="1"/>
</dbReference>
<dbReference type="PANTHER" id="PTHR46720">
    <property type="entry name" value="HYDROXYLASE, PUTATIVE (AFU_ORTHOLOGUE AFUA_3G01460)-RELATED"/>
    <property type="match status" value="1"/>
</dbReference>
<sequence>MTPHNGSGANQAIEDAYLLGRLLTQPFATLDNVHLLLAAYDSVCRPRAQAVAKVSRELGLLGEFGADIEVAEGEDEESVVAEKLLTIANWIGEGDVEDDVARAVDILRNDQLQQTA</sequence>
<dbReference type="Pfam" id="PF01494">
    <property type="entry name" value="FAD_binding_3"/>
    <property type="match status" value="1"/>
</dbReference>
<organism evidence="5 6">
    <name type="scientific">Exidia glandulosa HHB12029</name>
    <dbReference type="NCBI Taxonomy" id="1314781"/>
    <lineage>
        <taxon>Eukaryota</taxon>
        <taxon>Fungi</taxon>
        <taxon>Dikarya</taxon>
        <taxon>Basidiomycota</taxon>
        <taxon>Agaricomycotina</taxon>
        <taxon>Agaricomycetes</taxon>
        <taxon>Auriculariales</taxon>
        <taxon>Exidiaceae</taxon>
        <taxon>Exidia</taxon>
    </lineage>
</organism>
<keyword evidence="2" id="KW-0274">FAD</keyword>
<reference evidence="5 6" key="1">
    <citation type="journal article" date="2016" name="Mol. Biol. Evol.">
        <title>Comparative Genomics of Early-Diverging Mushroom-Forming Fungi Provides Insights into the Origins of Lignocellulose Decay Capabilities.</title>
        <authorList>
            <person name="Nagy L.G."/>
            <person name="Riley R."/>
            <person name="Tritt A."/>
            <person name="Adam C."/>
            <person name="Daum C."/>
            <person name="Floudas D."/>
            <person name="Sun H."/>
            <person name="Yadav J.S."/>
            <person name="Pangilinan J."/>
            <person name="Larsson K.H."/>
            <person name="Matsuura K."/>
            <person name="Barry K."/>
            <person name="Labutti K."/>
            <person name="Kuo R."/>
            <person name="Ohm R.A."/>
            <person name="Bhattacharya S.S."/>
            <person name="Shirouzu T."/>
            <person name="Yoshinaga Y."/>
            <person name="Martin F.M."/>
            <person name="Grigoriev I.V."/>
            <person name="Hibbett D.S."/>
        </authorList>
    </citation>
    <scope>NUCLEOTIDE SEQUENCE [LARGE SCALE GENOMIC DNA]</scope>
    <source>
        <strain evidence="5 6">HHB12029</strain>
    </source>
</reference>
<evidence type="ECO:0000256" key="3">
    <source>
        <dbReference type="ARBA" id="ARBA00023002"/>
    </source>
</evidence>
<proteinExistence type="predicted"/>
<dbReference type="GO" id="GO:0016491">
    <property type="term" value="F:oxidoreductase activity"/>
    <property type="evidence" value="ECO:0007669"/>
    <property type="project" value="UniProtKB-KW"/>
</dbReference>
<dbReference type="Proteomes" id="UP000077266">
    <property type="component" value="Unassembled WGS sequence"/>
</dbReference>
<name>A0A165F1G8_EXIGL</name>
<feature type="domain" description="FAD-binding" evidence="4">
    <location>
        <begin position="1"/>
        <end position="53"/>
    </location>
</feature>
<keyword evidence="6" id="KW-1185">Reference proteome</keyword>
<dbReference type="EMBL" id="KV426106">
    <property type="protein sequence ID" value="KZV88170.1"/>
    <property type="molecule type" value="Genomic_DNA"/>
</dbReference>
<evidence type="ECO:0000256" key="1">
    <source>
        <dbReference type="ARBA" id="ARBA00022630"/>
    </source>
</evidence>
<accession>A0A165F1G8</accession>
<protein>
    <recommendedName>
        <fullName evidence="4">FAD-binding domain-containing protein</fullName>
    </recommendedName>
</protein>
<evidence type="ECO:0000259" key="4">
    <source>
        <dbReference type="Pfam" id="PF01494"/>
    </source>
</evidence>
<dbReference type="PANTHER" id="PTHR46720:SF3">
    <property type="entry name" value="FAD-BINDING DOMAIN-CONTAINING PROTEIN-RELATED"/>
    <property type="match status" value="1"/>
</dbReference>
<dbReference type="InterPro" id="IPR051104">
    <property type="entry name" value="FAD_monoxygenase"/>
</dbReference>
<keyword evidence="3" id="KW-0560">Oxidoreductase</keyword>